<sequence length="149" mass="17072">MKNKLVQIVILSLFFTGSIFAQEKAFYEKNGVAINGYDPVAYFTESKAIEGKEAFSFVWNETKWLFSSQQNLDAFKANPAKYAPQYGGFCAFGVSEKHKSPTDPDAWTIVDDKLYLNYSKKVKELWSKDIPNRIQKANDNWPLLNKPNE</sequence>
<feature type="domain" description="YHS" evidence="2">
    <location>
        <begin position="42"/>
        <end position="86"/>
    </location>
</feature>
<protein>
    <submittedName>
        <fullName evidence="3">YHS domain-containing (Seleno)protein</fullName>
    </submittedName>
</protein>
<evidence type="ECO:0000259" key="2">
    <source>
        <dbReference type="Pfam" id="PF04945"/>
    </source>
</evidence>
<dbReference type="Proteomes" id="UP001597510">
    <property type="component" value="Unassembled WGS sequence"/>
</dbReference>
<dbReference type="EMBL" id="JBHULC010000038">
    <property type="protein sequence ID" value="MFD2523381.1"/>
    <property type="molecule type" value="Genomic_DNA"/>
</dbReference>
<feature type="signal peptide" evidence="1">
    <location>
        <begin position="1"/>
        <end position="21"/>
    </location>
</feature>
<dbReference type="NCBIfam" id="NF041384">
    <property type="entry name" value="YHS_seleno_dom"/>
    <property type="match status" value="1"/>
</dbReference>
<evidence type="ECO:0000313" key="3">
    <source>
        <dbReference type="EMBL" id="MFD2523381.1"/>
    </source>
</evidence>
<keyword evidence="4" id="KW-1185">Reference proteome</keyword>
<dbReference type="Pfam" id="PF04945">
    <property type="entry name" value="YHS"/>
    <property type="match status" value="1"/>
</dbReference>
<gene>
    <name evidence="3" type="ORF">ACFSR2_20965</name>
</gene>
<accession>A0ABW5JC54</accession>
<keyword evidence="1" id="KW-0732">Signal</keyword>
<evidence type="ECO:0000313" key="4">
    <source>
        <dbReference type="Proteomes" id="UP001597510"/>
    </source>
</evidence>
<name>A0ABW5JC54_9BACT</name>
<dbReference type="InterPro" id="IPR007029">
    <property type="entry name" value="YHS_dom"/>
</dbReference>
<comment type="caution">
    <text evidence="3">The sequence shown here is derived from an EMBL/GenBank/DDBJ whole genome shotgun (WGS) entry which is preliminary data.</text>
</comment>
<feature type="chain" id="PRO_5045419420" evidence="1">
    <location>
        <begin position="22"/>
        <end position="149"/>
    </location>
</feature>
<dbReference type="RefSeq" id="WP_340233105.1">
    <property type="nucleotide sequence ID" value="NZ_JBBEWC010000001.1"/>
</dbReference>
<reference evidence="4" key="1">
    <citation type="journal article" date="2019" name="Int. J. Syst. Evol. Microbiol.">
        <title>The Global Catalogue of Microorganisms (GCM) 10K type strain sequencing project: providing services to taxonomists for standard genome sequencing and annotation.</title>
        <authorList>
            <consortium name="The Broad Institute Genomics Platform"/>
            <consortium name="The Broad Institute Genome Sequencing Center for Infectious Disease"/>
            <person name="Wu L."/>
            <person name="Ma J."/>
        </authorList>
    </citation>
    <scope>NUCLEOTIDE SEQUENCE [LARGE SCALE GENOMIC DNA]</scope>
    <source>
        <strain evidence="4">KCTC 52344</strain>
    </source>
</reference>
<proteinExistence type="predicted"/>
<organism evidence="3 4">
    <name type="scientific">Emticicia soli</name>
    <dbReference type="NCBI Taxonomy" id="2027878"/>
    <lineage>
        <taxon>Bacteria</taxon>
        <taxon>Pseudomonadati</taxon>
        <taxon>Bacteroidota</taxon>
        <taxon>Cytophagia</taxon>
        <taxon>Cytophagales</taxon>
        <taxon>Leadbetterellaceae</taxon>
        <taxon>Emticicia</taxon>
    </lineage>
</organism>
<evidence type="ECO:0000256" key="1">
    <source>
        <dbReference type="SAM" id="SignalP"/>
    </source>
</evidence>